<keyword evidence="19" id="KW-1185">Reference proteome</keyword>
<dbReference type="SMART" id="SM00304">
    <property type="entry name" value="HAMP"/>
    <property type="match status" value="1"/>
</dbReference>
<dbReference type="GO" id="GO:0005886">
    <property type="term" value="C:plasma membrane"/>
    <property type="evidence" value="ECO:0007669"/>
    <property type="project" value="UniProtKB-SubCell"/>
</dbReference>
<evidence type="ECO:0000313" key="19">
    <source>
        <dbReference type="Proteomes" id="UP000295636"/>
    </source>
</evidence>
<keyword evidence="9 18" id="KW-0418">Kinase</keyword>
<dbReference type="PRINTS" id="PR00344">
    <property type="entry name" value="BCTRLSENSOR"/>
</dbReference>
<feature type="domain" description="HAMP" evidence="17">
    <location>
        <begin position="250"/>
        <end position="303"/>
    </location>
</feature>
<evidence type="ECO:0000256" key="9">
    <source>
        <dbReference type="ARBA" id="ARBA00022777"/>
    </source>
</evidence>
<dbReference type="AlphaFoldDB" id="A0A4R5KZB7"/>
<accession>A0A4R5KZB7</accession>
<dbReference type="EMBL" id="SMRT01000001">
    <property type="protein sequence ID" value="TDG00993.1"/>
    <property type="molecule type" value="Genomic_DNA"/>
</dbReference>
<sequence>MRENVYKNKASSIESQILTVPPNAWQLLAANAANENNAAGSQAGQGTSAGNETRGENRSGGNASGSDSRNDSPRNEARGDAKSGSGNDAKNEAKNDTKNDVKSDAKNESKSDGRSAQRTDGRFERNGVFRPPFFFIPDSSMAYIDLKGNFAVLSNGPGNIAPLQLDEAEYESLLDTRKKKHYFVINAEGEEQLLVLQLVGTGPRQTIGVVQVSTPTAPLRELILRQQLTFIFLSLVALLIGLLGFLPVIRKTLIPLSNMVKTVEQINSGNLATRLPESQGQMEIDRLSESFNGMLMRLEESFEAEKETKEQMRQFIADASHELRTPLTSIRGFLEVLLRGAAGNPDQLRKALTSMHGESERLNKLVHDLLVLAKLDKTPHTQLTDGMLDSVIREMEPQLRILAGSRQLTLRVEPNTSCNFEADKMKQVILNLFHNAVQHTDPDKGHIEISLTGYPHGIELEIKDNGPGISEQHLPHVFDRFYRSDSSRTRKYGGAGLGLSITKSIVELHGGSVEVESREGEGCIFTVRLPRP</sequence>
<dbReference type="SUPFAM" id="SSF47384">
    <property type="entry name" value="Homodimeric domain of signal transducing histidine kinase"/>
    <property type="match status" value="1"/>
</dbReference>
<evidence type="ECO:0000259" key="17">
    <source>
        <dbReference type="PROSITE" id="PS50885"/>
    </source>
</evidence>
<keyword evidence="13 15" id="KW-0472">Membrane</keyword>
<evidence type="ECO:0000313" key="18">
    <source>
        <dbReference type="EMBL" id="TDG00993.1"/>
    </source>
</evidence>
<dbReference type="CDD" id="cd00075">
    <property type="entry name" value="HATPase"/>
    <property type="match status" value="1"/>
</dbReference>
<evidence type="ECO:0000256" key="1">
    <source>
        <dbReference type="ARBA" id="ARBA00000085"/>
    </source>
</evidence>
<feature type="domain" description="Histidine kinase" evidence="16">
    <location>
        <begin position="318"/>
        <end position="532"/>
    </location>
</feature>
<dbReference type="Pfam" id="PF00512">
    <property type="entry name" value="HisKA"/>
    <property type="match status" value="1"/>
</dbReference>
<feature type="compositionally biased region" description="Basic and acidic residues" evidence="14">
    <location>
        <begin position="89"/>
        <end position="124"/>
    </location>
</feature>
<dbReference type="FunFam" id="3.30.565.10:FF:000006">
    <property type="entry name" value="Sensor histidine kinase WalK"/>
    <property type="match status" value="1"/>
</dbReference>
<dbReference type="InterPro" id="IPR004358">
    <property type="entry name" value="Sig_transdc_His_kin-like_C"/>
</dbReference>
<evidence type="ECO:0000256" key="12">
    <source>
        <dbReference type="ARBA" id="ARBA00023012"/>
    </source>
</evidence>
<keyword evidence="5" id="KW-0597">Phosphoprotein</keyword>
<evidence type="ECO:0000259" key="16">
    <source>
        <dbReference type="PROSITE" id="PS50109"/>
    </source>
</evidence>
<evidence type="ECO:0000256" key="3">
    <source>
        <dbReference type="ARBA" id="ARBA00012438"/>
    </source>
</evidence>
<reference evidence="18 19" key="1">
    <citation type="submission" date="2019-03" db="EMBL/GenBank/DDBJ databases">
        <title>This is whole genome sequence of Paenibacillus sp MS74 strain.</title>
        <authorList>
            <person name="Trinh H.N."/>
        </authorList>
    </citation>
    <scope>NUCLEOTIDE SEQUENCE [LARGE SCALE GENOMIC DNA]</scope>
    <source>
        <strain evidence="18 19">MS74</strain>
    </source>
</reference>
<dbReference type="InterPro" id="IPR036097">
    <property type="entry name" value="HisK_dim/P_sf"/>
</dbReference>
<evidence type="ECO:0000256" key="2">
    <source>
        <dbReference type="ARBA" id="ARBA00004651"/>
    </source>
</evidence>
<evidence type="ECO:0000256" key="13">
    <source>
        <dbReference type="ARBA" id="ARBA00023136"/>
    </source>
</evidence>
<evidence type="ECO:0000256" key="4">
    <source>
        <dbReference type="ARBA" id="ARBA00022475"/>
    </source>
</evidence>
<dbReference type="InterPro" id="IPR050428">
    <property type="entry name" value="TCS_sensor_his_kinase"/>
</dbReference>
<dbReference type="Gene3D" id="1.10.287.130">
    <property type="match status" value="1"/>
</dbReference>
<dbReference type="InterPro" id="IPR003661">
    <property type="entry name" value="HisK_dim/P_dom"/>
</dbReference>
<comment type="caution">
    <text evidence="18">The sequence shown here is derived from an EMBL/GenBank/DDBJ whole genome shotgun (WGS) entry which is preliminary data.</text>
</comment>
<keyword evidence="11 15" id="KW-1133">Transmembrane helix</keyword>
<dbReference type="GO" id="GO:0000155">
    <property type="term" value="F:phosphorelay sensor kinase activity"/>
    <property type="evidence" value="ECO:0007669"/>
    <property type="project" value="InterPro"/>
</dbReference>
<dbReference type="InterPro" id="IPR005467">
    <property type="entry name" value="His_kinase_dom"/>
</dbReference>
<keyword evidence="8" id="KW-0547">Nucleotide-binding</keyword>
<dbReference type="SMART" id="SM00388">
    <property type="entry name" value="HisKA"/>
    <property type="match status" value="1"/>
</dbReference>
<dbReference type="PANTHER" id="PTHR45436:SF5">
    <property type="entry name" value="SENSOR HISTIDINE KINASE TRCS"/>
    <property type="match status" value="1"/>
</dbReference>
<name>A0A4R5KZB7_9BACL</name>
<evidence type="ECO:0000256" key="6">
    <source>
        <dbReference type="ARBA" id="ARBA00022679"/>
    </source>
</evidence>
<gene>
    <name evidence="18" type="ORF">E1757_04140</name>
</gene>
<dbReference type="InterPro" id="IPR036890">
    <property type="entry name" value="HATPase_C_sf"/>
</dbReference>
<keyword evidence="4" id="KW-1003">Cell membrane</keyword>
<evidence type="ECO:0000256" key="15">
    <source>
        <dbReference type="SAM" id="Phobius"/>
    </source>
</evidence>
<evidence type="ECO:0000256" key="10">
    <source>
        <dbReference type="ARBA" id="ARBA00022840"/>
    </source>
</evidence>
<dbReference type="PROSITE" id="PS50885">
    <property type="entry name" value="HAMP"/>
    <property type="match status" value="1"/>
</dbReference>
<dbReference type="Proteomes" id="UP000295636">
    <property type="component" value="Unassembled WGS sequence"/>
</dbReference>
<dbReference type="SMART" id="SM00387">
    <property type="entry name" value="HATPase_c"/>
    <property type="match status" value="1"/>
</dbReference>
<feature type="compositionally biased region" description="Basic and acidic residues" evidence="14">
    <location>
        <begin position="68"/>
        <end position="81"/>
    </location>
</feature>
<dbReference type="Gene3D" id="6.10.340.10">
    <property type="match status" value="1"/>
</dbReference>
<evidence type="ECO:0000256" key="8">
    <source>
        <dbReference type="ARBA" id="ARBA00022741"/>
    </source>
</evidence>
<protein>
    <recommendedName>
        <fullName evidence="3">histidine kinase</fullName>
        <ecNumber evidence="3">2.7.13.3</ecNumber>
    </recommendedName>
</protein>
<evidence type="ECO:0000256" key="11">
    <source>
        <dbReference type="ARBA" id="ARBA00022989"/>
    </source>
</evidence>
<keyword evidence="6" id="KW-0808">Transferase</keyword>
<keyword evidence="12" id="KW-0902">Two-component regulatory system</keyword>
<dbReference type="OrthoDB" id="335833at2"/>
<dbReference type="Pfam" id="PF00672">
    <property type="entry name" value="HAMP"/>
    <property type="match status" value="1"/>
</dbReference>
<dbReference type="InterPro" id="IPR003594">
    <property type="entry name" value="HATPase_dom"/>
</dbReference>
<dbReference type="Gene3D" id="3.30.565.10">
    <property type="entry name" value="Histidine kinase-like ATPase, C-terminal domain"/>
    <property type="match status" value="1"/>
</dbReference>
<comment type="subcellular location">
    <subcellularLocation>
        <location evidence="2">Cell membrane</location>
        <topology evidence="2">Multi-pass membrane protein</topology>
    </subcellularLocation>
</comment>
<keyword evidence="7 15" id="KW-0812">Transmembrane</keyword>
<dbReference type="PROSITE" id="PS50109">
    <property type="entry name" value="HIS_KIN"/>
    <property type="match status" value="1"/>
</dbReference>
<dbReference type="EC" id="2.7.13.3" evidence="3"/>
<dbReference type="GO" id="GO:0005524">
    <property type="term" value="F:ATP binding"/>
    <property type="evidence" value="ECO:0007669"/>
    <property type="project" value="UniProtKB-KW"/>
</dbReference>
<evidence type="ECO:0000256" key="5">
    <source>
        <dbReference type="ARBA" id="ARBA00022553"/>
    </source>
</evidence>
<organism evidence="18 19">
    <name type="scientific">Paenibacillus piri</name>
    <dbReference type="NCBI Taxonomy" id="2547395"/>
    <lineage>
        <taxon>Bacteria</taxon>
        <taxon>Bacillati</taxon>
        <taxon>Bacillota</taxon>
        <taxon>Bacilli</taxon>
        <taxon>Bacillales</taxon>
        <taxon>Paenibacillaceae</taxon>
        <taxon>Paenibacillus</taxon>
    </lineage>
</organism>
<dbReference type="SUPFAM" id="SSF55874">
    <property type="entry name" value="ATPase domain of HSP90 chaperone/DNA topoisomerase II/histidine kinase"/>
    <property type="match status" value="1"/>
</dbReference>
<feature type="region of interest" description="Disordered" evidence="14">
    <location>
        <begin position="36"/>
        <end position="124"/>
    </location>
</feature>
<evidence type="ECO:0000256" key="14">
    <source>
        <dbReference type="SAM" id="MobiDB-lite"/>
    </source>
</evidence>
<keyword evidence="10" id="KW-0067">ATP-binding</keyword>
<dbReference type="SUPFAM" id="SSF158472">
    <property type="entry name" value="HAMP domain-like"/>
    <property type="match status" value="1"/>
</dbReference>
<dbReference type="InterPro" id="IPR003660">
    <property type="entry name" value="HAMP_dom"/>
</dbReference>
<dbReference type="CDD" id="cd00082">
    <property type="entry name" value="HisKA"/>
    <property type="match status" value="1"/>
</dbReference>
<dbReference type="FunFam" id="1.10.287.130:FF:000001">
    <property type="entry name" value="Two-component sensor histidine kinase"/>
    <property type="match status" value="1"/>
</dbReference>
<feature type="compositionally biased region" description="Low complexity" evidence="14">
    <location>
        <begin position="36"/>
        <end position="51"/>
    </location>
</feature>
<dbReference type="Pfam" id="PF02518">
    <property type="entry name" value="HATPase_c"/>
    <property type="match status" value="1"/>
</dbReference>
<feature type="transmembrane region" description="Helical" evidence="15">
    <location>
        <begin position="228"/>
        <end position="249"/>
    </location>
</feature>
<dbReference type="CDD" id="cd06225">
    <property type="entry name" value="HAMP"/>
    <property type="match status" value="1"/>
</dbReference>
<comment type="catalytic activity">
    <reaction evidence="1">
        <text>ATP + protein L-histidine = ADP + protein N-phospho-L-histidine.</text>
        <dbReference type="EC" id="2.7.13.3"/>
    </reaction>
</comment>
<evidence type="ECO:0000256" key="7">
    <source>
        <dbReference type="ARBA" id="ARBA00022692"/>
    </source>
</evidence>
<dbReference type="PANTHER" id="PTHR45436">
    <property type="entry name" value="SENSOR HISTIDINE KINASE YKOH"/>
    <property type="match status" value="1"/>
</dbReference>
<proteinExistence type="predicted"/>